<comment type="subcellular location">
    <subcellularLocation>
        <location evidence="1">Cytoplasm</location>
    </subcellularLocation>
</comment>
<reference evidence="5" key="1">
    <citation type="journal article" date="2019" name="bioRxiv">
        <title>The Genome of the Zebra Mussel, Dreissena polymorpha: A Resource for Invasive Species Research.</title>
        <authorList>
            <person name="McCartney M.A."/>
            <person name="Auch B."/>
            <person name="Kono T."/>
            <person name="Mallez S."/>
            <person name="Zhang Y."/>
            <person name="Obille A."/>
            <person name="Becker A."/>
            <person name="Abrahante J.E."/>
            <person name="Garbe J."/>
            <person name="Badalamenti J.P."/>
            <person name="Herman A."/>
            <person name="Mangelson H."/>
            <person name="Liachko I."/>
            <person name="Sullivan S."/>
            <person name="Sone E.D."/>
            <person name="Koren S."/>
            <person name="Silverstein K.A.T."/>
            <person name="Beckman K.B."/>
            <person name="Gohl D.M."/>
        </authorList>
    </citation>
    <scope>NUCLEOTIDE SEQUENCE</scope>
    <source>
        <strain evidence="5">Duluth1</strain>
        <tissue evidence="5">Whole animal</tissue>
    </source>
</reference>
<gene>
    <name evidence="5" type="ORF">DPMN_166837</name>
</gene>
<dbReference type="PANTHER" id="PTHR19354">
    <property type="entry name" value="ZIPPER PUTATIVE TUMOR SUPPRESSOR 2 HOMOLOG-LIKE PROTEIN-RELATED"/>
    <property type="match status" value="1"/>
</dbReference>
<keyword evidence="2" id="KW-0963">Cytoplasm</keyword>
<keyword evidence="6" id="KW-1185">Reference proteome</keyword>
<dbReference type="PANTHER" id="PTHR19354:SF2">
    <property type="entry name" value="LEUCINE-RICH REPEAT-CONTAINING PROTEIN DDB_G0290503"/>
    <property type="match status" value="1"/>
</dbReference>
<accession>A0A9D4IVU2</accession>
<evidence type="ECO:0000256" key="1">
    <source>
        <dbReference type="ARBA" id="ARBA00004496"/>
    </source>
</evidence>
<comment type="caution">
    <text evidence="5">The sequence shown here is derived from an EMBL/GenBank/DDBJ whole genome shotgun (WGS) entry which is preliminary data.</text>
</comment>
<dbReference type="GO" id="GO:0005737">
    <property type="term" value="C:cytoplasm"/>
    <property type="evidence" value="ECO:0007669"/>
    <property type="project" value="UniProtKB-SubCell"/>
</dbReference>
<reference evidence="5" key="2">
    <citation type="submission" date="2020-11" db="EMBL/GenBank/DDBJ databases">
        <authorList>
            <person name="McCartney M.A."/>
            <person name="Auch B."/>
            <person name="Kono T."/>
            <person name="Mallez S."/>
            <person name="Becker A."/>
            <person name="Gohl D.M."/>
            <person name="Silverstein K.A.T."/>
            <person name="Koren S."/>
            <person name="Bechman K.B."/>
            <person name="Herman A."/>
            <person name="Abrahante J.E."/>
            <person name="Garbe J."/>
        </authorList>
    </citation>
    <scope>NUCLEOTIDE SEQUENCE</scope>
    <source>
        <strain evidence="5">Duluth1</strain>
        <tissue evidence="5">Whole animal</tissue>
    </source>
</reference>
<feature type="coiled-coil region" evidence="4">
    <location>
        <begin position="41"/>
        <end position="68"/>
    </location>
</feature>
<sequence length="103" mass="12480">MEPDIPLCDCEKHIQRDFFKLRSPERETLKPSLICERDCELTVLREEIDKLRLKMLVSKEEHDQEKEQWLEEKNNVITYQKQLQLNYVQMFRKNKVLEAEGNS</sequence>
<evidence type="ECO:0000313" key="6">
    <source>
        <dbReference type="Proteomes" id="UP000828390"/>
    </source>
</evidence>
<proteinExistence type="predicted"/>
<protein>
    <submittedName>
        <fullName evidence="5">Uncharacterized protein</fullName>
    </submittedName>
</protein>
<evidence type="ECO:0000256" key="2">
    <source>
        <dbReference type="ARBA" id="ARBA00022490"/>
    </source>
</evidence>
<dbReference type="AlphaFoldDB" id="A0A9D4IVU2"/>
<evidence type="ECO:0000256" key="4">
    <source>
        <dbReference type="SAM" id="Coils"/>
    </source>
</evidence>
<dbReference type="EMBL" id="JAIWYP010000008">
    <property type="protein sequence ID" value="KAH3788690.1"/>
    <property type="molecule type" value="Genomic_DNA"/>
</dbReference>
<evidence type="ECO:0000256" key="3">
    <source>
        <dbReference type="ARBA" id="ARBA00023054"/>
    </source>
</evidence>
<evidence type="ECO:0000313" key="5">
    <source>
        <dbReference type="EMBL" id="KAH3788690.1"/>
    </source>
</evidence>
<organism evidence="5 6">
    <name type="scientific">Dreissena polymorpha</name>
    <name type="common">Zebra mussel</name>
    <name type="synonym">Mytilus polymorpha</name>
    <dbReference type="NCBI Taxonomy" id="45954"/>
    <lineage>
        <taxon>Eukaryota</taxon>
        <taxon>Metazoa</taxon>
        <taxon>Spiralia</taxon>
        <taxon>Lophotrochozoa</taxon>
        <taxon>Mollusca</taxon>
        <taxon>Bivalvia</taxon>
        <taxon>Autobranchia</taxon>
        <taxon>Heteroconchia</taxon>
        <taxon>Euheterodonta</taxon>
        <taxon>Imparidentia</taxon>
        <taxon>Neoheterodontei</taxon>
        <taxon>Myida</taxon>
        <taxon>Dreissenoidea</taxon>
        <taxon>Dreissenidae</taxon>
        <taxon>Dreissena</taxon>
    </lineage>
</organism>
<keyword evidence="3 4" id="KW-0175">Coiled coil</keyword>
<dbReference type="Proteomes" id="UP000828390">
    <property type="component" value="Unassembled WGS sequence"/>
</dbReference>
<dbReference type="Pfam" id="PF06818">
    <property type="entry name" value="Fez1"/>
    <property type="match status" value="1"/>
</dbReference>
<dbReference type="InterPro" id="IPR045329">
    <property type="entry name" value="LZTS"/>
</dbReference>
<name>A0A9D4IVU2_DREPO</name>